<reference evidence="1 2" key="1">
    <citation type="submission" date="2018-08" db="EMBL/GenBank/DDBJ databases">
        <title>Genomic investigation of the strawberry pathogen Phytophthora fragariae indicates pathogenicity is determined by transcriptional variation in three key races.</title>
        <authorList>
            <person name="Adams T.M."/>
            <person name="Armitage A.D."/>
            <person name="Sobczyk M.K."/>
            <person name="Bates H.J."/>
            <person name="Dunwell J.M."/>
            <person name="Nellist C.F."/>
            <person name="Harrison R.J."/>
        </authorList>
    </citation>
    <scope>NUCLEOTIDE SEQUENCE [LARGE SCALE GENOMIC DNA]</scope>
    <source>
        <strain evidence="1 2">A4</strain>
    </source>
</reference>
<accession>A0A6A4EFT9</accession>
<dbReference type="Proteomes" id="UP000437068">
    <property type="component" value="Unassembled WGS sequence"/>
</dbReference>
<evidence type="ECO:0008006" key="3">
    <source>
        <dbReference type="Google" id="ProtNLM"/>
    </source>
</evidence>
<sequence length="246" mass="27455">MKLSALIAAHSRGGHVEFFLEPSDDLLYAMDMRDISALYKLTDEVFSASGLDPKSADTTAFQRTVTKRAGGVSVQFVRRQHMLFNYEDTCQATWLLSHLFHRQEDRVDYPAIQDPVNTIATKFRITKRLPDGEQLSLKERIVACRFVERERTVLVWKATLTGEGSCAGMQTDETGWSVIRPSATGSGTIMEGCMRQDPAHLHTIVDPAVANRFDKFLQSIIQENSQEITNGAKAVLLENMLSGICA</sequence>
<comment type="caution">
    <text evidence="1">The sequence shown here is derived from an EMBL/GenBank/DDBJ whole genome shotgun (WGS) entry which is preliminary data.</text>
</comment>
<proteinExistence type="predicted"/>
<evidence type="ECO:0000313" key="1">
    <source>
        <dbReference type="EMBL" id="KAE9321724.1"/>
    </source>
</evidence>
<gene>
    <name evidence="1" type="ORF">PF001_g4772</name>
</gene>
<name>A0A6A4EFT9_9STRA</name>
<dbReference type="EMBL" id="QXGE01000168">
    <property type="protein sequence ID" value="KAE9321724.1"/>
    <property type="molecule type" value="Genomic_DNA"/>
</dbReference>
<dbReference type="AlphaFoldDB" id="A0A6A4EFT9"/>
<organism evidence="1 2">
    <name type="scientific">Phytophthora fragariae</name>
    <dbReference type="NCBI Taxonomy" id="53985"/>
    <lineage>
        <taxon>Eukaryota</taxon>
        <taxon>Sar</taxon>
        <taxon>Stramenopiles</taxon>
        <taxon>Oomycota</taxon>
        <taxon>Peronosporomycetes</taxon>
        <taxon>Peronosporales</taxon>
        <taxon>Peronosporaceae</taxon>
        <taxon>Phytophthora</taxon>
    </lineage>
</organism>
<evidence type="ECO:0000313" key="2">
    <source>
        <dbReference type="Proteomes" id="UP000437068"/>
    </source>
</evidence>
<protein>
    <recommendedName>
        <fullName evidence="3">START domain-containing protein</fullName>
    </recommendedName>
</protein>